<dbReference type="Proteomes" id="UP000077002">
    <property type="component" value="Unassembled WGS sequence"/>
</dbReference>
<feature type="region of interest" description="Disordered" evidence="1">
    <location>
        <begin position="288"/>
        <end position="360"/>
    </location>
</feature>
<dbReference type="AlphaFoldDB" id="A0A177FQC7"/>
<comment type="caution">
    <text evidence="2">The sequence shown here is derived from an EMBL/GenBank/DDBJ whole genome shotgun (WGS) entry which is preliminary data.</text>
</comment>
<dbReference type="OrthoDB" id="4156070at2759"/>
<dbReference type="RefSeq" id="XP_022517301.1">
    <property type="nucleotide sequence ID" value="XM_022650687.1"/>
</dbReference>
<reference evidence="2 3" key="1">
    <citation type="submission" date="2016-03" db="EMBL/GenBank/DDBJ databases">
        <title>Draft genome sequence of the Fonsecaea monophora CBS 269.37.</title>
        <authorList>
            <person name="Bombassaro A."/>
            <person name="Vinicius W.A."/>
            <person name="De Hoog S."/>
            <person name="Sun J."/>
            <person name="Souza E.M."/>
            <person name="Raittz R.T."/>
            <person name="Costa F."/>
            <person name="Leao A.C."/>
            <person name="Tadra-Sfeir M.Z."/>
            <person name="Baura V."/>
            <person name="Balsanelli E."/>
            <person name="Pedrosa F.O."/>
            <person name="Moreno L.F."/>
            <person name="Steffens M.B."/>
            <person name="Xi L."/>
            <person name="Bocca A.L."/>
            <person name="Felipe M.S."/>
            <person name="Teixeira M."/>
            <person name="Telles Filho F.Q."/>
            <person name="Azevedo C.M."/>
            <person name="Gomes R."/>
            <person name="Vicente V.A."/>
        </authorList>
    </citation>
    <scope>NUCLEOTIDE SEQUENCE [LARGE SCALE GENOMIC DNA]</scope>
    <source>
        <strain evidence="2 3">CBS 269.37</strain>
    </source>
</reference>
<evidence type="ECO:0000256" key="1">
    <source>
        <dbReference type="SAM" id="MobiDB-lite"/>
    </source>
</evidence>
<dbReference type="GeneID" id="34595879"/>
<organism evidence="2 3">
    <name type="scientific">Fonsecaea monophora</name>
    <dbReference type="NCBI Taxonomy" id="254056"/>
    <lineage>
        <taxon>Eukaryota</taxon>
        <taxon>Fungi</taxon>
        <taxon>Dikarya</taxon>
        <taxon>Ascomycota</taxon>
        <taxon>Pezizomycotina</taxon>
        <taxon>Eurotiomycetes</taxon>
        <taxon>Chaetothyriomycetidae</taxon>
        <taxon>Chaetothyriales</taxon>
        <taxon>Herpotrichiellaceae</taxon>
        <taxon>Fonsecaea</taxon>
    </lineage>
</organism>
<proteinExistence type="predicted"/>
<name>A0A177FQC7_9EURO</name>
<feature type="compositionally biased region" description="Basic and acidic residues" evidence="1">
    <location>
        <begin position="308"/>
        <end position="348"/>
    </location>
</feature>
<gene>
    <name evidence="2" type="ORF">AYO21_00697</name>
</gene>
<sequence length="360" mass="41979">MLGFLEGKATPSWGIDSPSINLEYVNRKLEAFARDPSLCRRILVIKSPRTPNTPPYPDPMVPSTFYRTWAEHKAREMQYLEPKIDHRLSIDDLDYWRTEAQCYMSLLGDLADLERQNIDEWMYWRTEATFWKEACCTDERTADRWYVENIQYWKTEVLHLAKVFKNNPQTPNIRDHIYDANYWKTETFHYDDLLPKRRSPTFEDQIAKSTLQQNPNFEAYNALTLEHNNKFGCPPTIILHMKDSVEDSHRTPELTLLRKACLTITLDDLPYDSCEGWACENDYLAEQTDDTMTDSGSFIKVPNPEEEERMRKAAEESQRRREEARKKREMEEAMRKAGENSQQRRREGAGGAAGAAGAAG</sequence>
<evidence type="ECO:0000313" key="3">
    <source>
        <dbReference type="Proteomes" id="UP000077002"/>
    </source>
</evidence>
<evidence type="ECO:0000313" key="2">
    <source>
        <dbReference type="EMBL" id="OAG45349.1"/>
    </source>
</evidence>
<dbReference type="EMBL" id="LVKK01000002">
    <property type="protein sequence ID" value="OAG45349.1"/>
    <property type="molecule type" value="Genomic_DNA"/>
</dbReference>
<accession>A0A177FQC7</accession>
<protein>
    <submittedName>
        <fullName evidence="2">Uncharacterized protein</fullName>
    </submittedName>
</protein>
<keyword evidence="3" id="KW-1185">Reference proteome</keyword>
<feature type="compositionally biased region" description="Gly residues" evidence="1">
    <location>
        <begin position="349"/>
        <end position="360"/>
    </location>
</feature>